<dbReference type="Pfam" id="PF14529">
    <property type="entry name" value="Exo_endo_phos_2"/>
    <property type="match status" value="1"/>
</dbReference>
<accession>A0A3P7P0W7</accession>
<name>A0A3P7P0W7_DIBLA</name>
<proteinExistence type="predicted"/>
<gene>
    <name evidence="2" type="ORF">DILT_LOCUS16916</name>
</gene>
<evidence type="ECO:0000259" key="1">
    <source>
        <dbReference type="Pfam" id="PF14529"/>
    </source>
</evidence>
<sequence>MVCKKSLVDWRPCGDYRRLNTWFNFSEKQDILIVGDFNAPGVDWQTWTAQGLPDNFNHKLLQWTTDKLLCQIFTFGTWAREGQQSNCLDLIFTLEEESVIDLQDRPH</sequence>
<dbReference type="Gene3D" id="3.60.10.10">
    <property type="entry name" value="Endonuclease/exonuclease/phosphatase"/>
    <property type="match status" value="1"/>
</dbReference>
<evidence type="ECO:0000313" key="3">
    <source>
        <dbReference type="Proteomes" id="UP000281553"/>
    </source>
</evidence>
<reference evidence="2 3" key="1">
    <citation type="submission" date="2018-11" db="EMBL/GenBank/DDBJ databases">
        <authorList>
            <consortium name="Pathogen Informatics"/>
        </authorList>
    </citation>
    <scope>NUCLEOTIDE SEQUENCE [LARGE SCALE GENOMIC DNA]</scope>
</reference>
<dbReference type="Proteomes" id="UP000281553">
    <property type="component" value="Unassembled WGS sequence"/>
</dbReference>
<dbReference type="OrthoDB" id="6152807at2759"/>
<dbReference type="InterPro" id="IPR005135">
    <property type="entry name" value="Endo/exonuclease/phosphatase"/>
</dbReference>
<organism evidence="2 3">
    <name type="scientific">Dibothriocephalus latus</name>
    <name type="common">Fish tapeworm</name>
    <name type="synonym">Diphyllobothrium latum</name>
    <dbReference type="NCBI Taxonomy" id="60516"/>
    <lineage>
        <taxon>Eukaryota</taxon>
        <taxon>Metazoa</taxon>
        <taxon>Spiralia</taxon>
        <taxon>Lophotrochozoa</taxon>
        <taxon>Platyhelminthes</taxon>
        <taxon>Cestoda</taxon>
        <taxon>Eucestoda</taxon>
        <taxon>Diphyllobothriidea</taxon>
        <taxon>Diphyllobothriidae</taxon>
        <taxon>Dibothriocephalus</taxon>
    </lineage>
</organism>
<feature type="domain" description="Endonuclease/exonuclease/phosphatase" evidence="1">
    <location>
        <begin position="19"/>
        <end position="99"/>
    </location>
</feature>
<protein>
    <recommendedName>
        <fullName evidence="1">Endonuclease/exonuclease/phosphatase domain-containing protein</fullName>
    </recommendedName>
</protein>
<dbReference type="AlphaFoldDB" id="A0A3P7P0W7"/>
<dbReference type="InterPro" id="IPR036691">
    <property type="entry name" value="Endo/exonu/phosph_ase_sf"/>
</dbReference>
<dbReference type="GO" id="GO:0003824">
    <property type="term" value="F:catalytic activity"/>
    <property type="evidence" value="ECO:0007669"/>
    <property type="project" value="InterPro"/>
</dbReference>
<evidence type="ECO:0000313" key="2">
    <source>
        <dbReference type="EMBL" id="VDN36001.1"/>
    </source>
</evidence>
<keyword evidence="3" id="KW-1185">Reference proteome</keyword>
<dbReference type="SUPFAM" id="SSF56219">
    <property type="entry name" value="DNase I-like"/>
    <property type="match status" value="1"/>
</dbReference>
<dbReference type="EMBL" id="UYRU01088083">
    <property type="protein sequence ID" value="VDN36001.1"/>
    <property type="molecule type" value="Genomic_DNA"/>
</dbReference>